<dbReference type="PANTHER" id="PTHR33619">
    <property type="entry name" value="POLYSACCHARIDE EXPORT PROTEIN GFCE-RELATED"/>
    <property type="match status" value="1"/>
</dbReference>
<feature type="domain" description="Soluble ligand binding" evidence="4">
    <location>
        <begin position="111"/>
        <end position="161"/>
    </location>
</feature>
<name>A0A916RBC5_9HYPH</name>
<dbReference type="InterPro" id="IPR019554">
    <property type="entry name" value="Soluble_ligand-bd"/>
</dbReference>
<dbReference type="InterPro" id="IPR049712">
    <property type="entry name" value="Poly_export"/>
</dbReference>
<protein>
    <recommendedName>
        <fullName evidence="7">Soluble ligand binding domain-containing protein</fullName>
    </recommendedName>
</protein>
<dbReference type="RefSeq" id="WP_127071213.1">
    <property type="nucleotide sequence ID" value="NZ_BMKB01000003.1"/>
</dbReference>
<sequence length="184" mass="20147">MTWLRVPIVFLLVFLAACAHTGRPATYLVEPTGPYLLDSGDIVRVTVYGDPELTSNYRVDDKGAISMPLVGAVAVRGLTTETATRRVTSALASGFMRNPNVALEVAEYRPFFIQGAIRNSGQFPYVYGMTVRAAISTAGGHTETADRNSATIYRRQGDEMVRGNVELDFPIMPGDTIVISERWL</sequence>
<dbReference type="Proteomes" id="UP000596977">
    <property type="component" value="Unassembled WGS sequence"/>
</dbReference>
<dbReference type="InterPro" id="IPR003715">
    <property type="entry name" value="Poly_export_N"/>
</dbReference>
<dbReference type="Gene3D" id="3.10.560.10">
    <property type="entry name" value="Outer membrane lipoprotein wza domain like"/>
    <property type="match status" value="1"/>
</dbReference>
<dbReference type="EMBL" id="BMKB01000003">
    <property type="protein sequence ID" value="GGA51249.1"/>
    <property type="molecule type" value="Genomic_DNA"/>
</dbReference>
<evidence type="ECO:0000313" key="5">
    <source>
        <dbReference type="EMBL" id="GGA51249.1"/>
    </source>
</evidence>
<feature type="chain" id="PRO_5037389302" description="Soluble ligand binding domain-containing protein" evidence="2">
    <location>
        <begin position="20"/>
        <end position="184"/>
    </location>
</feature>
<evidence type="ECO:0000259" key="3">
    <source>
        <dbReference type="Pfam" id="PF02563"/>
    </source>
</evidence>
<dbReference type="PROSITE" id="PS51257">
    <property type="entry name" value="PROKAR_LIPOPROTEIN"/>
    <property type="match status" value="1"/>
</dbReference>
<dbReference type="GO" id="GO:0015159">
    <property type="term" value="F:polysaccharide transmembrane transporter activity"/>
    <property type="evidence" value="ECO:0007669"/>
    <property type="project" value="InterPro"/>
</dbReference>
<gene>
    <name evidence="5" type="ORF">GCM10011499_21590</name>
</gene>
<accession>A0A916RBC5</accession>
<dbReference type="Pfam" id="PF02563">
    <property type="entry name" value="Poly_export"/>
    <property type="match status" value="1"/>
</dbReference>
<reference evidence="5 6" key="1">
    <citation type="journal article" date="2014" name="Int. J. Syst. Evol. Microbiol.">
        <title>Complete genome sequence of Corynebacterium casei LMG S-19264T (=DSM 44701T), isolated from a smear-ripened cheese.</title>
        <authorList>
            <consortium name="US DOE Joint Genome Institute (JGI-PGF)"/>
            <person name="Walter F."/>
            <person name="Albersmeier A."/>
            <person name="Kalinowski J."/>
            <person name="Ruckert C."/>
        </authorList>
    </citation>
    <scope>NUCLEOTIDE SEQUENCE [LARGE SCALE GENOMIC DNA]</scope>
    <source>
        <strain evidence="5 6">CGMCC 1.15896</strain>
    </source>
</reference>
<dbReference type="PANTHER" id="PTHR33619:SF3">
    <property type="entry name" value="POLYSACCHARIDE EXPORT PROTEIN GFCE-RELATED"/>
    <property type="match status" value="1"/>
</dbReference>
<comment type="caution">
    <text evidence="5">The sequence shown here is derived from an EMBL/GenBank/DDBJ whole genome shotgun (WGS) entry which is preliminary data.</text>
</comment>
<dbReference type="AlphaFoldDB" id="A0A916RBC5"/>
<feature type="domain" description="Polysaccharide export protein N-terminal" evidence="3">
    <location>
        <begin position="31"/>
        <end position="105"/>
    </location>
</feature>
<organism evidence="5 6">
    <name type="scientific">Pelagibacterium lentulum</name>
    <dbReference type="NCBI Taxonomy" id="2029865"/>
    <lineage>
        <taxon>Bacteria</taxon>
        <taxon>Pseudomonadati</taxon>
        <taxon>Pseudomonadota</taxon>
        <taxon>Alphaproteobacteria</taxon>
        <taxon>Hyphomicrobiales</taxon>
        <taxon>Devosiaceae</taxon>
        <taxon>Pelagibacterium</taxon>
    </lineage>
</organism>
<evidence type="ECO:0000313" key="6">
    <source>
        <dbReference type="Proteomes" id="UP000596977"/>
    </source>
</evidence>
<evidence type="ECO:0000259" key="4">
    <source>
        <dbReference type="Pfam" id="PF10531"/>
    </source>
</evidence>
<evidence type="ECO:0000256" key="1">
    <source>
        <dbReference type="ARBA" id="ARBA00022729"/>
    </source>
</evidence>
<evidence type="ECO:0008006" key="7">
    <source>
        <dbReference type="Google" id="ProtNLM"/>
    </source>
</evidence>
<keyword evidence="6" id="KW-1185">Reference proteome</keyword>
<proteinExistence type="predicted"/>
<keyword evidence="1 2" id="KW-0732">Signal</keyword>
<dbReference type="OrthoDB" id="197007at2"/>
<evidence type="ECO:0000256" key="2">
    <source>
        <dbReference type="SAM" id="SignalP"/>
    </source>
</evidence>
<dbReference type="Gene3D" id="3.30.1950.10">
    <property type="entry name" value="wza like domain"/>
    <property type="match status" value="1"/>
</dbReference>
<dbReference type="Pfam" id="PF10531">
    <property type="entry name" value="SLBB"/>
    <property type="match status" value="1"/>
</dbReference>
<feature type="signal peptide" evidence="2">
    <location>
        <begin position="1"/>
        <end position="19"/>
    </location>
</feature>